<accession>A0A2H4Q0P2</accession>
<dbReference type="OrthoDB" id="271491at2157"/>
<gene>
    <name evidence="1" type="ORF">SAMN05444271_10455</name>
</gene>
<keyword evidence="2" id="KW-1185">Reference proteome</keyword>
<accession>A0A1H6S7Z6</accession>
<dbReference type="EMBL" id="FNYR01000004">
    <property type="protein sequence ID" value="SEI62014.1"/>
    <property type="molecule type" value="Genomic_DNA"/>
</dbReference>
<reference evidence="1 2" key="1">
    <citation type="submission" date="2016-10" db="EMBL/GenBank/DDBJ databases">
        <authorList>
            <person name="de Groot N.N."/>
        </authorList>
    </citation>
    <scope>NUCLEOTIDE SEQUENCE [LARGE SCALE GENOMIC DNA]</scope>
    <source>
        <strain evidence="1 2">DSM 22187</strain>
    </source>
</reference>
<proteinExistence type="predicted"/>
<organism evidence="1 2">
    <name type="scientific">Halohasta litchfieldiae</name>
    <dbReference type="NCBI Taxonomy" id="1073996"/>
    <lineage>
        <taxon>Archaea</taxon>
        <taxon>Methanobacteriati</taxon>
        <taxon>Methanobacteriota</taxon>
        <taxon>Stenosarchaea group</taxon>
        <taxon>Halobacteria</taxon>
        <taxon>Halobacteriales</taxon>
        <taxon>Haloferacaceae</taxon>
        <taxon>Halohasta</taxon>
    </lineage>
</organism>
<dbReference type="GeneID" id="35001956"/>
<name>A0A1H6S7Z6_9EURY</name>
<protein>
    <recommendedName>
        <fullName evidence="3">PGF-CTERM protein</fullName>
    </recommendedName>
</protein>
<dbReference type="AlphaFoldDB" id="A0A1H6S7Z6"/>
<evidence type="ECO:0008006" key="3">
    <source>
        <dbReference type="Google" id="ProtNLM"/>
    </source>
</evidence>
<evidence type="ECO:0000313" key="2">
    <source>
        <dbReference type="Proteomes" id="UP000198888"/>
    </source>
</evidence>
<dbReference type="KEGG" id="hae:halTADL_1140"/>
<dbReference type="Proteomes" id="UP000198888">
    <property type="component" value="Unassembled WGS sequence"/>
</dbReference>
<dbReference type="RefSeq" id="WP_089671197.1">
    <property type="nucleotide sequence ID" value="NZ_CP024845.1"/>
</dbReference>
<sequence>MRRHVVTGFIVVLVVVSAVGVPLATATPVDPTASTAEQVVTSTGTTQSVDDEIRMTTTLDRTPDRTGEITATVSFRIPGRVSELTARLPEGVGVTDTDGFERDTETAYEWDEQTDRPSVTFRVDADRLTDGEGPLAEDGRYLFADTEEWSLVRIPSVGLGWRYTGSPGPTVTRETAVDGDGAVGDRMAFLGPHEVKTHTAHGQTFRLVVPDAADLTESPDDIFDSLSHASDSLRVGDRDSDVLVVAAPTDAVDWGVRGLQVGESDMWIQDSERLDVATNVWIHEYVHTRQAAQRPAAETRWLTEATASYYAALLTLEQDRIEFDQFRRVLEEGTVEPQSTAVLSQPDSWENNANYWKGSLVVGELDRQIRLETGSEASFETVFGSLNDHAESSVDDGTLTASDFERSVTAAGGDDVATESTRYTTTDATPTMWDAETHGEAFGQRPARFSFMLADDDPIRISGSNGTKPLAGTSGTLTVGETLIVDMVAQNVGGTVGSYELVFQVNESQTTATGRLRPNETSTHQFNHTFSEPGQYTVTVGDEQWDIRVEEPETASESLPVDVETPGFGVIPAVSAFLLGGLLARRRC</sequence>
<evidence type="ECO:0000313" key="1">
    <source>
        <dbReference type="EMBL" id="SEI62014.1"/>
    </source>
</evidence>